<reference evidence="3 4" key="1">
    <citation type="journal article" date="2019" name="Int. J. Syst. Evol. Microbiol.">
        <title>The Global Catalogue of Microorganisms (GCM) 10K type strain sequencing project: providing services to taxonomists for standard genome sequencing and annotation.</title>
        <authorList>
            <consortium name="The Broad Institute Genomics Platform"/>
            <consortium name="The Broad Institute Genome Sequencing Center for Infectious Disease"/>
            <person name="Wu L."/>
            <person name="Ma J."/>
        </authorList>
    </citation>
    <scope>NUCLEOTIDE SEQUENCE [LARGE SCALE GENOMIC DNA]</scope>
    <source>
        <strain evidence="3 4">CGMCC 1.12237</strain>
    </source>
</reference>
<evidence type="ECO:0000256" key="1">
    <source>
        <dbReference type="SAM" id="MobiDB-lite"/>
    </source>
</evidence>
<evidence type="ECO:0000313" key="3">
    <source>
        <dbReference type="EMBL" id="MFC5365570.1"/>
    </source>
</evidence>
<name>A0ABD5R6I8_9EURY</name>
<sequence>MHTKHTAADEVGSVVTERRFGPDDDEAELSSVVAATVADAAGVETTELDPLYNSGVDPDALNTLFDGAGEDSRLTFDYAGYRVRVTGDGHVGVWEP</sequence>
<comment type="caution">
    <text evidence="3">The sequence shown here is derived from an EMBL/GenBank/DDBJ whole genome shotgun (WGS) entry which is preliminary data.</text>
</comment>
<feature type="region of interest" description="Disordered" evidence="1">
    <location>
        <begin position="1"/>
        <end position="26"/>
    </location>
</feature>
<dbReference type="Pfam" id="PF18545">
    <property type="entry name" value="HalOD1"/>
    <property type="match status" value="1"/>
</dbReference>
<dbReference type="EMBL" id="JBHSKX010000001">
    <property type="protein sequence ID" value="MFC5365570.1"/>
    <property type="molecule type" value="Genomic_DNA"/>
</dbReference>
<feature type="domain" description="Halobacterial output" evidence="2">
    <location>
        <begin position="26"/>
        <end position="93"/>
    </location>
</feature>
<dbReference type="RefSeq" id="WP_227229141.1">
    <property type="nucleotide sequence ID" value="NZ_JAJCVJ010000001.1"/>
</dbReference>
<keyword evidence="4" id="KW-1185">Reference proteome</keyword>
<proteinExistence type="predicted"/>
<dbReference type="InterPro" id="IPR040624">
    <property type="entry name" value="HalOD1"/>
</dbReference>
<organism evidence="3 4">
    <name type="scientific">Salinirubrum litoreum</name>
    <dbReference type="NCBI Taxonomy" id="1126234"/>
    <lineage>
        <taxon>Archaea</taxon>
        <taxon>Methanobacteriati</taxon>
        <taxon>Methanobacteriota</taxon>
        <taxon>Stenosarchaea group</taxon>
        <taxon>Halobacteria</taxon>
        <taxon>Halobacteriales</taxon>
        <taxon>Haloferacaceae</taxon>
        <taxon>Salinirubrum</taxon>
    </lineage>
</organism>
<accession>A0ABD5R6I8</accession>
<protein>
    <submittedName>
        <fullName evidence="3">HalOD1 output domain-containing protein</fullName>
    </submittedName>
</protein>
<evidence type="ECO:0000259" key="2">
    <source>
        <dbReference type="Pfam" id="PF18545"/>
    </source>
</evidence>
<evidence type="ECO:0000313" key="4">
    <source>
        <dbReference type="Proteomes" id="UP001596201"/>
    </source>
</evidence>
<gene>
    <name evidence="3" type="ORF">ACFPJ5_01365</name>
</gene>
<dbReference type="Proteomes" id="UP001596201">
    <property type="component" value="Unassembled WGS sequence"/>
</dbReference>
<dbReference type="AlphaFoldDB" id="A0ABD5R6I8"/>